<comment type="caution">
    <text evidence="3">The sequence shown here is derived from an EMBL/GenBank/DDBJ whole genome shotgun (WGS) entry which is preliminary data.</text>
</comment>
<feature type="transmembrane region" description="Helical" evidence="1">
    <location>
        <begin position="167"/>
        <end position="190"/>
    </location>
</feature>
<organism evidence="3 4">
    <name type="scientific">Tamaricihabitans halophyticus</name>
    <dbReference type="NCBI Taxonomy" id="1262583"/>
    <lineage>
        <taxon>Bacteria</taxon>
        <taxon>Bacillati</taxon>
        <taxon>Actinomycetota</taxon>
        <taxon>Actinomycetes</taxon>
        <taxon>Pseudonocardiales</taxon>
        <taxon>Pseudonocardiaceae</taxon>
        <taxon>Tamaricihabitans</taxon>
    </lineage>
</organism>
<feature type="transmembrane region" description="Helical" evidence="1">
    <location>
        <begin position="268"/>
        <end position="290"/>
    </location>
</feature>
<protein>
    <submittedName>
        <fullName evidence="3">Putative membrane protein YeiB</fullName>
    </submittedName>
</protein>
<feature type="domain" description="DUF418" evidence="2">
    <location>
        <begin position="248"/>
        <end position="413"/>
    </location>
</feature>
<name>A0A4R2R9N4_9PSEU</name>
<evidence type="ECO:0000313" key="3">
    <source>
        <dbReference type="EMBL" id="TCP56391.1"/>
    </source>
</evidence>
<dbReference type="Pfam" id="PF04235">
    <property type="entry name" value="DUF418"/>
    <property type="match status" value="1"/>
</dbReference>
<evidence type="ECO:0000313" key="4">
    <source>
        <dbReference type="Proteomes" id="UP000294911"/>
    </source>
</evidence>
<feature type="transmembrane region" description="Helical" evidence="1">
    <location>
        <begin position="38"/>
        <end position="57"/>
    </location>
</feature>
<dbReference type="InterPro" id="IPR007349">
    <property type="entry name" value="DUF418"/>
</dbReference>
<gene>
    <name evidence="3" type="ORF">EV191_101334</name>
</gene>
<dbReference type="EMBL" id="SLXQ01000001">
    <property type="protein sequence ID" value="TCP56391.1"/>
    <property type="molecule type" value="Genomic_DNA"/>
</dbReference>
<dbReference type="Proteomes" id="UP000294911">
    <property type="component" value="Unassembled WGS sequence"/>
</dbReference>
<keyword evidence="1" id="KW-0472">Membrane</keyword>
<feature type="transmembrane region" description="Helical" evidence="1">
    <location>
        <begin position="127"/>
        <end position="160"/>
    </location>
</feature>
<reference evidence="3 4" key="1">
    <citation type="submission" date="2019-03" db="EMBL/GenBank/DDBJ databases">
        <title>Genomic Encyclopedia of Type Strains, Phase IV (KMG-IV): sequencing the most valuable type-strain genomes for metagenomic binning, comparative biology and taxonomic classification.</title>
        <authorList>
            <person name="Goeker M."/>
        </authorList>
    </citation>
    <scope>NUCLEOTIDE SEQUENCE [LARGE SCALE GENOMIC DNA]</scope>
    <source>
        <strain evidence="3 4">DSM 45765</strain>
    </source>
</reference>
<feature type="transmembrane region" description="Helical" evidence="1">
    <location>
        <begin position="376"/>
        <end position="394"/>
    </location>
</feature>
<accession>A0A4R2R9N4</accession>
<keyword evidence="4" id="KW-1185">Reference proteome</keyword>
<feature type="transmembrane region" description="Helical" evidence="1">
    <location>
        <begin position="310"/>
        <end position="328"/>
    </location>
</feature>
<sequence length="413" mass="43574">MPGPASGIYLGMPSGTRNQRHLRRGPVDGGERAIAPDLARGCMLLLIVVSNSMFFLWAGDPQAHFEPAEGLADRIARFLMALVLDLRAFPLFAFLFGYGMTQLYRRQLAAGTSTSAAWGVLRRRSLWLLVFGFLHAALLLASDVLFAYGVISLLLGWLFLHRADRALRLAAAIAGALVAAMFAFGALLFYGAGTGRAEQPLTFAAPDAAAEPNYLLSALVRLESWPAISAMTILGITAPAAMLLGMWAARRRILEEPHRNLALLRRTAVLGSTIGLVGAAPAALATLGALSVGSQEGELGVFAMQWSSGLAAGLGYIALFGLLAHQVAGRPGVVVTAVSAVGRRSLSTYLAHSVLLAPVLAAWGLGLGQYLGEASMAGYAVLVWLSTVFAGYALHRAARPGPAEAALRGLIYR</sequence>
<feature type="transmembrane region" description="Helical" evidence="1">
    <location>
        <begin position="78"/>
        <end position="98"/>
    </location>
</feature>
<keyword evidence="1" id="KW-1133">Transmembrane helix</keyword>
<dbReference type="PANTHER" id="PTHR30590:SF2">
    <property type="entry name" value="INNER MEMBRANE PROTEIN"/>
    <property type="match status" value="1"/>
</dbReference>
<evidence type="ECO:0000256" key="1">
    <source>
        <dbReference type="SAM" id="Phobius"/>
    </source>
</evidence>
<feature type="transmembrane region" description="Helical" evidence="1">
    <location>
        <begin position="225"/>
        <end position="247"/>
    </location>
</feature>
<keyword evidence="1" id="KW-0812">Transmembrane</keyword>
<feature type="transmembrane region" description="Helical" evidence="1">
    <location>
        <begin position="349"/>
        <end position="370"/>
    </location>
</feature>
<dbReference type="PANTHER" id="PTHR30590">
    <property type="entry name" value="INNER MEMBRANE PROTEIN"/>
    <property type="match status" value="1"/>
</dbReference>
<proteinExistence type="predicted"/>
<dbReference type="InterPro" id="IPR052529">
    <property type="entry name" value="Bact_Transport_Assoc"/>
</dbReference>
<dbReference type="AlphaFoldDB" id="A0A4R2R9N4"/>
<evidence type="ECO:0000259" key="2">
    <source>
        <dbReference type="Pfam" id="PF04235"/>
    </source>
</evidence>